<dbReference type="InterPro" id="IPR000914">
    <property type="entry name" value="SBP_5_dom"/>
</dbReference>
<dbReference type="InterPro" id="IPR039424">
    <property type="entry name" value="SBP_5"/>
</dbReference>
<keyword evidence="7" id="KW-1185">Reference proteome</keyword>
<evidence type="ECO:0000259" key="5">
    <source>
        <dbReference type="Pfam" id="PF00496"/>
    </source>
</evidence>
<gene>
    <name evidence="6" type="ORF">ACFPTN_06530</name>
</gene>
<dbReference type="SUPFAM" id="SSF53850">
    <property type="entry name" value="Periplasmic binding protein-like II"/>
    <property type="match status" value="1"/>
</dbReference>
<dbReference type="Proteomes" id="UP001595974">
    <property type="component" value="Unassembled WGS sequence"/>
</dbReference>
<sequence>MASAAKFRRSFPLAAGAAALAVALLGSATPFARAAELKIGLSSEVTTLDPHFFATGPNIAFHHHLYDSLVDVDPEGRLIPALAESWKTVDETTWEFKLRRGVRFHDGSELTAEDVLFSLERPAQIANSPGPFISYTRPIVARQAVDRYTVRLKTAGAYGALPLDLSSVFIVSKKAAANAAQDRFNSGAAAVGTGPFKLVGFRKGESIEIARNDAYWGPRPEWDTVRFKVLASDAPRLAALLAGDVDLIEAVPPADLARLKTNPKVTLAQHTTWRTLFWHLDQFRDNSPYVTDKAGKPLAKNPLKDVRVRRAISKAINREALVGRTLEGLAQPASNLNSPGIFGYDAELKVEAYDPEGAKKLLAEAGYPEGFGLTLHGPNNRYINDEQVVQTVAQFLNRVGIRTRVETQPLSVYFGKARASEYSMALLGWGSLASDFTLRSIVGTPDPDTGWGTWNWGRYSNPTVDKLVRQALGSVDAARREDFARQAVKAAMSDYAVIPSHHQIATWALRKGLDYGGRIDEFTYAHEVRSAK</sequence>
<evidence type="ECO:0000256" key="1">
    <source>
        <dbReference type="ARBA" id="ARBA00005695"/>
    </source>
</evidence>
<dbReference type="EMBL" id="JBHSOG010000023">
    <property type="protein sequence ID" value="MFC5769024.1"/>
    <property type="molecule type" value="Genomic_DNA"/>
</dbReference>
<dbReference type="PANTHER" id="PTHR30290">
    <property type="entry name" value="PERIPLASMIC BINDING COMPONENT OF ABC TRANSPORTER"/>
    <property type="match status" value="1"/>
</dbReference>
<feature type="domain" description="Solute-binding protein family 5" evidence="5">
    <location>
        <begin position="78"/>
        <end position="432"/>
    </location>
</feature>
<dbReference type="InterPro" id="IPR006311">
    <property type="entry name" value="TAT_signal"/>
</dbReference>
<dbReference type="Pfam" id="PF00496">
    <property type="entry name" value="SBP_bac_5"/>
    <property type="match status" value="1"/>
</dbReference>
<evidence type="ECO:0000256" key="2">
    <source>
        <dbReference type="ARBA" id="ARBA00022448"/>
    </source>
</evidence>
<feature type="chain" id="PRO_5045929241" evidence="4">
    <location>
        <begin position="35"/>
        <end position="532"/>
    </location>
</feature>
<dbReference type="Gene3D" id="3.90.76.10">
    <property type="entry name" value="Dipeptide-binding Protein, Domain 1"/>
    <property type="match status" value="1"/>
</dbReference>
<feature type="signal peptide" evidence="4">
    <location>
        <begin position="1"/>
        <end position="34"/>
    </location>
</feature>
<dbReference type="RefSeq" id="WP_096446242.1">
    <property type="nucleotide sequence ID" value="NZ_JBHSOG010000023.1"/>
</dbReference>
<dbReference type="Gene3D" id="3.40.190.10">
    <property type="entry name" value="Periplasmic binding protein-like II"/>
    <property type="match status" value="1"/>
</dbReference>
<reference evidence="7" key="1">
    <citation type="journal article" date="2019" name="Int. J. Syst. Evol. Microbiol.">
        <title>The Global Catalogue of Microorganisms (GCM) 10K type strain sequencing project: providing services to taxonomists for standard genome sequencing and annotation.</title>
        <authorList>
            <consortium name="The Broad Institute Genomics Platform"/>
            <consortium name="The Broad Institute Genome Sequencing Center for Infectious Disease"/>
            <person name="Wu L."/>
            <person name="Ma J."/>
        </authorList>
    </citation>
    <scope>NUCLEOTIDE SEQUENCE [LARGE SCALE GENOMIC DNA]</scope>
    <source>
        <strain evidence="7">SHR3</strain>
    </source>
</reference>
<name>A0ABW1APF8_9RHOO</name>
<dbReference type="Gene3D" id="3.10.105.10">
    <property type="entry name" value="Dipeptide-binding Protein, Domain 3"/>
    <property type="match status" value="1"/>
</dbReference>
<dbReference type="PIRSF" id="PIRSF002741">
    <property type="entry name" value="MppA"/>
    <property type="match status" value="1"/>
</dbReference>
<evidence type="ECO:0000313" key="7">
    <source>
        <dbReference type="Proteomes" id="UP001595974"/>
    </source>
</evidence>
<evidence type="ECO:0000256" key="3">
    <source>
        <dbReference type="ARBA" id="ARBA00022729"/>
    </source>
</evidence>
<protein>
    <submittedName>
        <fullName evidence="6">ABC transporter substrate-binding protein</fullName>
    </submittedName>
</protein>
<keyword evidence="3 4" id="KW-0732">Signal</keyword>
<dbReference type="PANTHER" id="PTHR30290:SF9">
    <property type="entry name" value="OLIGOPEPTIDE-BINDING PROTEIN APPA"/>
    <property type="match status" value="1"/>
</dbReference>
<evidence type="ECO:0000313" key="6">
    <source>
        <dbReference type="EMBL" id="MFC5769024.1"/>
    </source>
</evidence>
<accession>A0ABW1APF8</accession>
<keyword evidence="2" id="KW-0813">Transport</keyword>
<dbReference type="PROSITE" id="PS51318">
    <property type="entry name" value="TAT"/>
    <property type="match status" value="1"/>
</dbReference>
<evidence type="ECO:0000256" key="4">
    <source>
        <dbReference type="SAM" id="SignalP"/>
    </source>
</evidence>
<comment type="caution">
    <text evidence="6">The sequence shown here is derived from an EMBL/GenBank/DDBJ whole genome shotgun (WGS) entry which is preliminary data.</text>
</comment>
<organism evidence="6 7">
    <name type="scientific">Thauera sinica</name>
    <dbReference type="NCBI Taxonomy" id="2665146"/>
    <lineage>
        <taxon>Bacteria</taxon>
        <taxon>Pseudomonadati</taxon>
        <taxon>Pseudomonadota</taxon>
        <taxon>Betaproteobacteria</taxon>
        <taxon>Rhodocyclales</taxon>
        <taxon>Zoogloeaceae</taxon>
        <taxon>Thauera</taxon>
    </lineage>
</organism>
<dbReference type="InterPro" id="IPR030678">
    <property type="entry name" value="Peptide/Ni-bd"/>
</dbReference>
<proteinExistence type="inferred from homology"/>
<comment type="similarity">
    <text evidence="1">Belongs to the bacterial solute-binding protein 5 family.</text>
</comment>
<dbReference type="CDD" id="cd08498">
    <property type="entry name" value="PBP2_NikA_DppA_OppA_like_2"/>
    <property type="match status" value="1"/>
</dbReference>